<comment type="caution">
    <text evidence="1">The sequence shown here is derived from an EMBL/GenBank/DDBJ whole genome shotgun (WGS) entry which is preliminary data.</text>
</comment>
<evidence type="ECO:0000313" key="2">
    <source>
        <dbReference type="Proteomes" id="UP000551758"/>
    </source>
</evidence>
<gene>
    <name evidence="1" type="ORF">HPG69_009240</name>
</gene>
<sequence length="97" mass="10795">MYVATTQVQSFRPLLETRRSLSEKLLAPKATATSFLNLEQSFLDGNKLSLANVHLLETTFCSEKEAGVSHIHMIKKFLVPGSKKSPPPDVNDVKMVH</sequence>
<evidence type="ECO:0000313" key="1">
    <source>
        <dbReference type="EMBL" id="KAF5927874.1"/>
    </source>
</evidence>
<dbReference type="AlphaFoldDB" id="A0A7J7FJN0"/>
<dbReference type="EMBL" id="JACDTQ010000544">
    <property type="protein sequence ID" value="KAF5927874.1"/>
    <property type="molecule type" value="Genomic_DNA"/>
</dbReference>
<dbReference type="Proteomes" id="UP000551758">
    <property type="component" value="Unassembled WGS sequence"/>
</dbReference>
<protein>
    <submittedName>
        <fullName evidence="1">Uncharacterized protein</fullName>
    </submittedName>
</protein>
<name>A0A7J7FJN0_DICBM</name>
<proteinExistence type="predicted"/>
<organism evidence="1 2">
    <name type="scientific">Diceros bicornis minor</name>
    <name type="common">South-central black rhinoceros</name>
    <dbReference type="NCBI Taxonomy" id="77932"/>
    <lineage>
        <taxon>Eukaryota</taxon>
        <taxon>Metazoa</taxon>
        <taxon>Chordata</taxon>
        <taxon>Craniata</taxon>
        <taxon>Vertebrata</taxon>
        <taxon>Euteleostomi</taxon>
        <taxon>Mammalia</taxon>
        <taxon>Eutheria</taxon>
        <taxon>Laurasiatheria</taxon>
        <taxon>Perissodactyla</taxon>
        <taxon>Rhinocerotidae</taxon>
        <taxon>Diceros</taxon>
    </lineage>
</organism>
<keyword evidence="2" id="KW-1185">Reference proteome</keyword>
<reference evidence="1 2" key="1">
    <citation type="journal article" date="2020" name="Mol. Biol. Evol.">
        <title>Interspecific Gene Flow and the Evolution of Specialization in Black and White Rhinoceros.</title>
        <authorList>
            <person name="Moodley Y."/>
            <person name="Westbury M.V."/>
            <person name="Russo I.M."/>
            <person name="Gopalakrishnan S."/>
            <person name="Rakotoarivelo A."/>
            <person name="Olsen R.A."/>
            <person name="Prost S."/>
            <person name="Tunstall T."/>
            <person name="Ryder O.A."/>
            <person name="Dalen L."/>
            <person name="Bruford M.W."/>
        </authorList>
    </citation>
    <scope>NUCLEOTIDE SEQUENCE [LARGE SCALE GENOMIC DNA]</scope>
    <source>
        <strain evidence="1">SBR-YM</strain>
        <tissue evidence="1">Skin</tissue>
    </source>
</reference>
<accession>A0A7J7FJN0</accession>